<reference evidence="7" key="1">
    <citation type="journal article" date="2021" name="PeerJ">
        <title>Extensive microbial diversity within the chicken gut microbiome revealed by metagenomics and culture.</title>
        <authorList>
            <person name="Gilroy R."/>
            <person name="Ravi A."/>
            <person name="Getino M."/>
            <person name="Pursley I."/>
            <person name="Horton D.L."/>
            <person name="Alikhan N.F."/>
            <person name="Baker D."/>
            <person name="Gharbi K."/>
            <person name="Hall N."/>
            <person name="Watson M."/>
            <person name="Adriaenssens E.M."/>
            <person name="Foster-Nyarko E."/>
            <person name="Jarju S."/>
            <person name="Secka A."/>
            <person name="Antonio M."/>
            <person name="Oren A."/>
            <person name="Chaudhuri R.R."/>
            <person name="La Ragione R."/>
            <person name="Hildebrand F."/>
            <person name="Pallen M.J."/>
        </authorList>
    </citation>
    <scope>NUCLEOTIDE SEQUENCE</scope>
    <source>
        <strain evidence="7">ChiW7-2402</strain>
    </source>
</reference>
<dbReference type="PANTHER" id="PTHR11620">
    <property type="entry name" value="60S RIBOSOMAL PROTEIN L23A"/>
    <property type="match status" value="1"/>
</dbReference>
<dbReference type="Gene3D" id="3.30.70.330">
    <property type="match status" value="1"/>
</dbReference>
<dbReference type="GO" id="GO:0019843">
    <property type="term" value="F:rRNA binding"/>
    <property type="evidence" value="ECO:0007669"/>
    <property type="project" value="UniProtKB-UniRule"/>
</dbReference>
<keyword evidence="3 6" id="KW-0694">RNA-binding</keyword>
<keyword evidence="5 6" id="KW-0687">Ribonucleoprotein</keyword>
<name>A0A9D2JZU2_9FIRM</name>
<evidence type="ECO:0000256" key="3">
    <source>
        <dbReference type="ARBA" id="ARBA00022884"/>
    </source>
</evidence>
<dbReference type="HAMAP" id="MF_01369_B">
    <property type="entry name" value="Ribosomal_uL23_B"/>
    <property type="match status" value="1"/>
</dbReference>
<sequence length="96" mass="10638">MTPEDIILKPVLTEKGYDGIADKKYTFIVAKSANKTQIKIAVEAMFGVDVKSVNTITRPGKLKRMGRNEGYTPTTKKAVVQLTEASKPIEYFNSLT</sequence>
<protein>
    <recommendedName>
        <fullName evidence="6">Large ribosomal subunit protein uL23</fullName>
    </recommendedName>
</protein>
<dbReference type="Proteomes" id="UP000824102">
    <property type="component" value="Unassembled WGS sequence"/>
</dbReference>
<dbReference type="GO" id="GO:0006412">
    <property type="term" value="P:translation"/>
    <property type="evidence" value="ECO:0007669"/>
    <property type="project" value="UniProtKB-UniRule"/>
</dbReference>
<evidence type="ECO:0000256" key="2">
    <source>
        <dbReference type="ARBA" id="ARBA00022730"/>
    </source>
</evidence>
<dbReference type="FunFam" id="3.30.70.330:FF:000001">
    <property type="entry name" value="50S ribosomal protein L23"/>
    <property type="match status" value="1"/>
</dbReference>
<evidence type="ECO:0000313" key="8">
    <source>
        <dbReference type="Proteomes" id="UP000824102"/>
    </source>
</evidence>
<keyword evidence="2 6" id="KW-0699">rRNA-binding</keyword>
<dbReference type="InterPro" id="IPR013025">
    <property type="entry name" value="Ribosomal_uL23-like"/>
</dbReference>
<dbReference type="NCBIfam" id="NF004363">
    <property type="entry name" value="PRK05738.2-4"/>
    <property type="match status" value="1"/>
</dbReference>
<comment type="similarity">
    <text evidence="1 6">Belongs to the universal ribosomal protein uL23 family.</text>
</comment>
<dbReference type="SUPFAM" id="SSF54189">
    <property type="entry name" value="Ribosomal proteins S24e, L23 and L15e"/>
    <property type="match status" value="1"/>
</dbReference>
<proteinExistence type="inferred from homology"/>
<evidence type="ECO:0000256" key="1">
    <source>
        <dbReference type="ARBA" id="ARBA00006700"/>
    </source>
</evidence>
<evidence type="ECO:0000313" key="7">
    <source>
        <dbReference type="EMBL" id="HIZ73371.1"/>
    </source>
</evidence>
<dbReference type="InterPro" id="IPR012678">
    <property type="entry name" value="Ribosomal_uL23/eL15/eS24_sf"/>
</dbReference>
<dbReference type="GO" id="GO:0005840">
    <property type="term" value="C:ribosome"/>
    <property type="evidence" value="ECO:0007669"/>
    <property type="project" value="UniProtKB-KW"/>
</dbReference>
<reference evidence="7" key="2">
    <citation type="submission" date="2021-04" db="EMBL/GenBank/DDBJ databases">
        <authorList>
            <person name="Gilroy R."/>
        </authorList>
    </citation>
    <scope>NUCLEOTIDE SEQUENCE</scope>
    <source>
        <strain evidence="7">ChiW7-2402</strain>
    </source>
</reference>
<comment type="caution">
    <text evidence="7">The sequence shown here is derived from an EMBL/GenBank/DDBJ whole genome shotgun (WGS) entry which is preliminary data.</text>
</comment>
<gene>
    <name evidence="6 7" type="primary">rplW</name>
    <name evidence="7" type="ORF">H9964_07300</name>
</gene>
<accession>A0A9D2JZU2</accession>
<evidence type="ECO:0000256" key="6">
    <source>
        <dbReference type="HAMAP-Rule" id="MF_01369"/>
    </source>
</evidence>
<keyword evidence="4 6" id="KW-0689">Ribosomal protein</keyword>
<dbReference type="AlphaFoldDB" id="A0A9D2JZU2"/>
<evidence type="ECO:0000256" key="4">
    <source>
        <dbReference type="ARBA" id="ARBA00022980"/>
    </source>
</evidence>
<organism evidence="7 8">
    <name type="scientific">Candidatus Gallimonas intestinavium</name>
    <dbReference type="NCBI Taxonomy" id="2838603"/>
    <lineage>
        <taxon>Bacteria</taxon>
        <taxon>Bacillati</taxon>
        <taxon>Bacillota</taxon>
        <taxon>Clostridia</taxon>
        <taxon>Candidatus Gallimonas</taxon>
    </lineage>
</organism>
<dbReference type="GO" id="GO:0003735">
    <property type="term" value="F:structural constituent of ribosome"/>
    <property type="evidence" value="ECO:0007669"/>
    <property type="project" value="InterPro"/>
</dbReference>
<evidence type="ECO:0000256" key="5">
    <source>
        <dbReference type="ARBA" id="ARBA00023274"/>
    </source>
</evidence>
<dbReference type="EMBL" id="DXBB01000105">
    <property type="protein sequence ID" value="HIZ73371.1"/>
    <property type="molecule type" value="Genomic_DNA"/>
</dbReference>
<comment type="subunit">
    <text evidence="6">Part of the 50S ribosomal subunit. Contacts protein L29, and trigger factor when it is bound to the ribosome.</text>
</comment>
<dbReference type="GO" id="GO:1990904">
    <property type="term" value="C:ribonucleoprotein complex"/>
    <property type="evidence" value="ECO:0007669"/>
    <property type="project" value="UniProtKB-KW"/>
</dbReference>
<comment type="function">
    <text evidence="6">One of the early assembly proteins it binds 23S rRNA. One of the proteins that surrounds the polypeptide exit tunnel on the outside of the ribosome. Forms the main docking site for trigger factor binding to the ribosome.</text>
</comment>
<dbReference type="InterPro" id="IPR012677">
    <property type="entry name" value="Nucleotide-bd_a/b_plait_sf"/>
</dbReference>
<dbReference type="Pfam" id="PF00276">
    <property type="entry name" value="Ribosomal_L23"/>
    <property type="match status" value="1"/>
</dbReference>